<dbReference type="AlphaFoldDB" id="A0A9P6KH25"/>
<evidence type="ECO:0000313" key="8">
    <source>
        <dbReference type="Proteomes" id="UP000780801"/>
    </source>
</evidence>
<evidence type="ECO:0000313" key="7">
    <source>
        <dbReference type="EMBL" id="KAF9584365.1"/>
    </source>
</evidence>
<proteinExistence type="inferred from homology"/>
<evidence type="ECO:0000256" key="5">
    <source>
        <dbReference type="ARBA" id="ARBA00023242"/>
    </source>
</evidence>
<dbReference type="GO" id="GO:0000428">
    <property type="term" value="C:DNA-directed RNA polymerase complex"/>
    <property type="evidence" value="ECO:0007669"/>
    <property type="project" value="UniProtKB-KW"/>
</dbReference>
<feature type="region of interest" description="Disordered" evidence="6">
    <location>
        <begin position="722"/>
        <end position="743"/>
    </location>
</feature>
<comment type="subcellular location">
    <subcellularLocation>
        <location evidence="1">Nucleus</location>
        <location evidence="1">Nucleolus</location>
    </subcellularLocation>
</comment>
<dbReference type="Pfam" id="PF06870">
    <property type="entry name" value="RNA_pol_I_A49"/>
    <property type="match status" value="1"/>
</dbReference>
<sequence>MSSTKRKSEAQEQPNAGGIRLEHAKGDAEAGVEGPFMAIFPGVTPPTDSLFNIYKPDSEESKSKKKRRIVETDTGKVEFVGQNFGENARPGFCRYVIAIRNKKTGAVVFKDSPVVAVSRNLKSLKNAKLPVSSKGEFLQAKNTLGETFGTKKIKQQIKSVERNAVNVSTLESVAGILRDTISAKTSSLPSTDEIKLRADEERPVPPYDLGATKVEDIYKMDVLITPAEYQVIPFKLLLDNKDNQPLSVLPFQGSTYVNDLLLAALSSSKKDRHRIRLLMYINFMMAFRTIPDKRLDDSEAVSKIMGDTPSLILENFYERFTEIPGGSEKKRHTFTPKSKDKLLCWILAIALTLENFSMQSTALTRDLSLKQTKVNELYKALGCKVTELTATQRAQYDMDKEAAKGMRMAVLKAPLEFPLPRRVEEPVVVILVHPSPSLSKVANFELKRVISRTWAKDVDDLGAAVFFVGEHDGEIVMRRPSEFQSTSQSQSTRFGPGSSGAGNGGSLDEHPMRKMLIPSILENGQTDDPSGLLKAYNFLYNNTNWYAGPMAQTYPFVLSTDTTHFINVENLVSTLLSSRPRRLLAMKDDLEFTGTTSEASECSAEDFGDKASIASTSQDGRQHPHWTHSKTHLISRQMLTMVGPHLHQCIQSPKSTPQSSELAFYTCIRKWTSNPHFWEKGYCGRFSALRFQAPSSTYYASRKEPRMPPPSPEEFESLFHRRQKEKTGNQQQESANRDIRDDRIGETLAHHDDIQERGLPSLTTTPWWVVGSGLTRPEDFAFVSQELEAHSKN</sequence>
<feature type="region of interest" description="Disordered" evidence="6">
    <location>
        <begin position="1"/>
        <end position="25"/>
    </location>
</feature>
<comment type="similarity">
    <text evidence="2">Belongs to the eukaryotic RPA49/POLR1E RNA polymerase subunit family.</text>
</comment>
<organism evidence="7 8">
    <name type="scientific">Lunasporangiospora selenospora</name>
    <dbReference type="NCBI Taxonomy" id="979761"/>
    <lineage>
        <taxon>Eukaryota</taxon>
        <taxon>Fungi</taxon>
        <taxon>Fungi incertae sedis</taxon>
        <taxon>Mucoromycota</taxon>
        <taxon>Mortierellomycotina</taxon>
        <taxon>Mortierellomycetes</taxon>
        <taxon>Mortierellales</taxon>
        <taxon>Mortierellaceae</taxon>
        <taxon>Lunasporangiospora</taxon>
    </lineage>
</organism>
<feature type="compositionally biased region" description="Low complexity" evidence="6">
    <location>
        <begin position="484"/>
        <end position="496"/>
    </location>
</feature>
<protein>
    <submittedName>
        <fullName evidence="7">DNA-directed RNA polymerase I subunit rpa49</fullName>
    </submittedName>
</protein>
<evidence type="ECO:0000256" key="3">
    <source>
        <dbReference type="ARBA" id="ARBA00022478"/>
    </source>
</evidence>
<feature type="region of interest" description="Disordered" evidence="6">
    <location>
        <begin position="480"/>
        <end position="509"/>
    </location>
</feature>
<gene>
    <name evidence="7" type="primary">RPA49</name>
    <name evidence="7" type="ORF">BGW38_006729</name>
</gene>
<keyword evidence="5" id="KW-0539">Nucleus</keyword>
<keyword evidence="3 7" id="KW-0240">DNA-directed RNA polymerase</keyword>
<dbReference type="EMBL" id="JAABOA010000433">
    <property type="protein sequence ID" value="KAF9584365.1"/>
    <property type="molecule type" value="Genomic_DNA"/>
</dbReference>
<dbReference type="PANTHER" id="PTHR14440">
    <property type="entry name" value="DNA-DIRECTED RNA POLYMERASE I SUBUNIT RPA49"/>
    <property type="match status" value="1"/>
</dbReference>
<dbReference type="GO" id="GO:0005730">
    <property type="term" value="C:nucleolus"/>
    <property type="evidence" value="ECO:0007669"/>
    <property type="project" value="UniProtKB-SubCell"/>
</dbReference>
<name>A0A9P6KH25_9FUNG</name>
<feature type="compositionally biased region" description="Basic and acidic residues" evidence="6">
    <location>
        <begin position="1"/>
        <end position="10"/>
    </location>
</feature>
<keyword evidence="8" id="KW-1185">Reference proteome</keyword>
<comment type="caution">
    <text evidence="7">The sequence shown here is derived from an EMBL/GenBank/DDBJ whole genome shotgun (WGS) entry which is preliminary data.</text>
</comment>
<dbReference type="Proteomes" id="UP000780801">
    <property type="component" value="Unassembled WGS sequence"/>
</dbReference>
<evidence type="ECO:0000256" key="1">
    <source>
        <dbReference type="ARBA" id="ARBA00004604"/>
    </source>
</evidence>
<keyword evidence="4" id="KW-0804">Transcription</keyword>
<evidence type="ECO:0000256" key="4">
    <source>
        <dbReference type="ARBA" id="ARBA00023163"/>
    </source>
</evidence>
<evidence type="ECO:0000256" key="6">
    <source>
        <dbReference type="SAM" id="MobiDB-lite"/>
    </source>
</evidence>
<dbReference type="GO" id="GO:0006351">
    <property type="term" value="P:DNA-templated transcription"/>
    <property type="evidence" value="ECO:0007669"/>
    <property type="project" value="InterPro"/>
</dbReference>
<accession>A0A9P6KH25</accession>
<reference evidence="7" key="1">
    <citation type="journal article" date="2020" name="Fungal Divers.">
        <title>Resolving the Mortierellaceae phylogeny through synthesis of multi-gene phylogenetics and phylogenomics.</title>
        <authorList>
            <person name="Vandepol N."/>
            <person name="Liber J."/>
            <person name="Desiro A."/>
            <person name="Na H."/>
            <person name="Kennedy M."/>
            <person name="Barry K."/>
            <person name="Grigoriev I.V."/>
            <person name="Miller A.N."/>
            <person name="O'Donnell K."/>
            <person name="Stajich J.E."/>
            <person name="Bonito G."/>
        </authorList>
    </citation>
    <scope>NUCLEOTIDE SEQUENCE</scope>
    <source>
        <strain evidence="7">KOD1015</strain>
    </source>
</reference>
<dbReference type="OrthoDB" id="532500at2759"/>
<evidence type="ECO:0000256" key="2">
    <source>
        <dbReference type="ARBA" id="ARBA00009430"/>
    </source>
</evidence>
<dbReference type="GO" id="GO:0003677">
    <property type="term" value="F:DNA binding"/>
    <property type="evidence" value="ECO:0007669"/>
    <property type="project" value="InterPro"/>
</dbReference>
<dbReference type="InterPro" id="IPR009668">
    <property type="entry name" value="RNA_pol-assoc_fac_A49-like"/>
</dbReference>